<reference evidence="7 8" key="1">
    <citation type="submission" date="2022-06" db="EMBL/GenBank/DDBJ databases">
        <authorList>
            <person name="Xuan X."/>
        </authorList>
    </citation>
    <scope>NUCLEOTIDE SEQUENCE [LARGE SCALE GENOMIC DNA]</scope>
    <source>
        <strain evidence="7 8">2V75</strain>
    </source>
</reference>
<dbReference type="PANTHER" id="PTHR10695">
    <property type="entry name" value="DEPHOSPHO-COA KINASE-RELATED"/>
    <property type="match status" value="1"/>
</dbReference>
<proteinExistence type="inferred from homology"/>
<evidence type="ECO:0000256" key="1">
    <source>
        <dbReference type="ARBA" id="ARBA00009018"/>
    </source>
</evidence>
<keyword evidence="2 5" id="KW-0547">Nucleotide-binding</keyword>
<dbReference type="HAMAP" id="MF_00376">
    <property type="entry name" value="Dephospho_CoA_kinase"/>
    <property type="match status" value="1"/>
</dbReference>
<comment type="caution">
    <text evidence="7">The sequence shown here is derived from an EMBL/GenBank/DDBJ whole genome shotgun (WGS) entry which is preliminary data.</text>
</comment>
<feature type="binding site" evidence="5">
    <location>
        <begin position="11"/>
        <end position="16"/>
    </location>
    <ligand>
        <name>ATP</name>
        <dbReference type="ChEBI" id="CHEBI:30616"/>
    </ligand>
</feature>
<dbReference type="EMBL" id="JAMXIB010000001">
    <property type="protein sequence ID" value="MCO5723728.1"/>
    <property type="molecule type" value="Genomic_DNA"/>
</dbReference>
<dbReference type="PANTHER" id="PTHR10695:SF46">
    <property type="entry name" value="BIFUNCTIONAL COENZYME A SYNTHASE-RELATED"/>
    <property type="match status" value="1"/>
</dbReference>
<comment type="similarity">
    <text evidence="1 5">Belongs to the CoaE family.</text>
</comment>
<keyword evidence="5 7" id="KW-0418">Kinase</keyword>
<comment type="subcellular location">
    <subcellularLocation>
        <location evidence="5">Cytoplasm</location>
    </subcellularLocation>
</comment>
<keyword evidence="5 7" id="KW-0808">Transferase</keyword>
<comment type="catalytic activity">
    <reaction evidence="5">
        <text>3'-dephospho-CoA + ATP = ADP + CoA + H(+)</text>
        <dbReference type="Rhea" id="RHEA:18245"/>
        <dbReference type="ChEBI" id="CHEBI:15378"/>
        <dbReference type="ChEBI" id="CHEBI:30616"/>
        <dbReference type="ChEBI" id="CHEBI:57287"/>
        <dbReference type="ChEBI" id="CHEBI:57328"/>
        <dbReference type="ChEBI" id="CHEBI:456216"/>
        <dbReference type="EC" id="2.7.1.24"/>
    </reaction>
</comment>
<dbReference type="GO" id="GO:0004140">
    <property type="term" value="F:dephospho-CoA kinase activity"/>
    <property type="evidence" value="ECO:0007669"/>
    <property type="project" value="UniProtKB-EC"/>
</dbReference>
<dbReference type="RefSeq" id="WP_252740095.1">
    <property type="nucleotide sequence ID" value="NZ_JAMXIB010000001.1"/>
</dbReference>
<dbReference type="Proteomes" id="UP001206312">
    <property type="component" value="Unassembled WGS sequence"/>
</dbReference>
<evidence type="ECO:0000256" key="3">
    <source>
        <dbReference type="ARBA" id="ARBA00022840"/>
    </source>
</evidence>
<evidence type="ECO:0000256" key="5">
    <source>
        <dbReference type="HAMAP-Rule" id="MF_00376"/>
    </source>
</evidence>
<name>A0ABT1AWK0_9FLAO</name>
<dbReference type="InterPro" id="IPR001977">
    <property type="entry name" value="Depp_CoAkinase"/>
</dbReference>
<evidence type="ECO:0000256" key="2">
    <source>
        <dbReference type="ARBA" id="ARBA00022741"/>
    </source>
</evidence>
<dbReference type="Pfam" id="PF01121">
    <property type="entry name" value="CoaE"/>
    <property type="match status" value="1"/>
</dbReference>
<accession>A0ABT1AWK0</accession>
<dbReference type="InterPro" id="IPR027417">
    <property type="entry name" value="P-loop_NTPase"/>
</dbReference>
<comment type="pathway">
    <text evidence="5">Cofactor biosynthesis; coenzyme A biosynthesis; CoA from (R)-pantothenate: step 5/5.</text>
</comment>
<protein>
    <recommendedName>
        <fullName evidence="5 6">Dephospho-CoA kinase</fullName>
        <ecNumber evidence="5 6">2.7.1.24</ecNumber>
    </recommendedName>
    <alternativeName>
        <fullName evidence="5">Dephosphocoenzyme A kinase</fullName>
    </alternativeName>
</protein>
<comment type="function">
    <text evidence="5">Catalyzes the phosphorylation of the 3'-hydroxyl group of dephosphocoenzyme A to form coenzyme A.</text>
</comment>
<evidence type="ECO:0000313" key="7">
    <source>
        <dbReference type="EMBL" id="MCO5723728.1"/>
    </source>
</evidence>
<dbReference type="PROSITE" id="PS51219">
    <property type="entry name" value="DPCK"/>
    <property type="match status" value="1"/>
</dbReference>
<dbReference type="SUPFAM" id="SSF52540">
    <property type="entry name" value="P-loop containing nucleoside triphosphate hydrolases"/>
    <property type="match status" value="1"/>
</dbReference>
<evidence type="ECO:0000256" key="4">
    <source>
        <dbReference type="ARBA" id="ARBA00022993"/>
    </source>
</evidence>
<evidence type="ECO:0000256" key="6">
    <source>
        <dbReference type="NCBIfam" id="TIGR00152"/>
    </source>
</evidence>
<evidence type="ECO:0000313" key="8">
    <source>
        <dbReference type="Proteomes" id="UP001206312"/>
    </source>
</evidence>
<keyword evidence="8" id="KW-1185">Reference proteome</keyword>
<keyword evidence="4 5" id="KW-0173">Coenzyme A biosynthesis</keyword>
<dbReference type="Gene3D" id="3.40.50.300">
    <property type="entry name" value="P-loop containing nucleotide triphosphate hydrolases"/>
    <property type="match status" value="1"/>
</dbReference>
<gene>
    <name evidence="5 7" type="primary">coaE</name>
    <name evidence="7" type="ORF">NG653_02590</name>
</gene>
<sequence>MMRVGLTGGIGSGKSTVANALRQLGVPVYDSDRRARDLMEGEDGLRAAITELLGPGAYEGKTLNRPFIASRVFDDPSMLEALNALVHPVVRADFESWAEGQSAPYVVQEAAVLFENGGYRGLDRMVLVTAPEDERIRRVMLRDGVSREAVRSRMRNQWGDAKKIPLADFVIRNTELQQTLRDTRKVHRELLQLAGNALNS</sequence>
<organism evidence="7 8">
    <name type="scientific">Robiginitalea marina</name>
    <dbReference type="NCBI Taxonomy" id="2954105"/>
    <lineage>
        <taxon>Bacteria</taxon>
        <taxon>Pseudomonadati</taxon>
        <taxon>Bacteroidota</taxon>
        <taxon>Flavobacteriia</taxon>
        <taxon>Flavobacteriales</taxon>
        <taxon>Flavobacteriaceae</taxon>
        <taxon>Robiginitalea</taxon>
    </lineage>
</organism>
<dbReference type="EC" id="2.7.1.24" evidence="5 6"/>
<keyword evidence="5" id="KW-0963">Cytoplasm</keyword>
<dbReference type="CDD" id="cd02022">
    <property type="entry name" value="DPCK"/>
    <property type="match status" value="1"/>
</dbReference>
<keyword evidence="3 5" id="KW-0067">ATP-binding</keyword>
<dbReference type="NCBIfam" id="TIGR00152">
    <property type="entry name" value="dephospho-CoA kinase"/>
    <property type="match status" value="1"/>
</dbReference>